<gene>
    <name evidence="13" type="ordered locus">Saro_1810</name>
</gene>
<keyword evidence="4 10" id="KW-0560">Oxidoreductase</keyword>
<comment type="cofactor">
    <cofactor evidence="8">
        <name>FAD</name>
        <dbReference type="ChEBI" id="CHEBI:57692"/>
    </cofactor>
    <text evidence="8">Binds 1 FAD per subunit.</text>
</comment>
<dbReference type="InterPro" id="IPR023753">
    <property type="entry name" value="FAD/NAD-binding_dom"/>
</dbReference>
<evidence type="ECO:0000313" key="13">
    <source>
        <dbReference type="EMBL" id="ABD26250.1"/>
    </source>
</evidence>
<dbReference type="PRINTS" id="PR00411">
    <property type="entry name" value="PNDRDTASEI"/>
</dbReference>
<keyword evidence="14" id="KW-1185">Reference proteome</keyword>
<dbReference type="HOGENOM" id="CLU_016755_2_1_5"/>
<evidence type="ECO:0000256" key="8">
    <source>
        <dbReference type="PIRSR" id="PIRSR000350-3"/>
    </source>
</evidence>
<dbReference type="PIRSF" id="PIRSF000350">
    <property type="entry name" value="Mercury_reductase_MerA"/>
    <property type="match status" value="1"/>
</dbReference>
<feature type="binding site" evidence="8">
    <location>
        <position position="308"/>
    </location>
    <ligand>
        <name>FAD</name>
        <dbReference type="ChEBI" id="CHEBI:57692"/>
    </ligand>
</feature>
<feature type="domain" description="FAD/NAD(P)-binding" evidence="12">
    <location>
        <begin position="8"/>
        <end position="323"/>
    </location>
</feature>
<dbReference type="InterPro" id="IPR036188">
    <property type="entry name" value="FAD/NAD-bd_sf"/>
</dbReference>
<feature type="binding site" evidence="8">
    <location>
        <position position="54"/>
    </location>
    <ligand>
        <name>FAD</name>
        <dbReference type="ChEBI" id="CHEBI:57692"/>
    </ligand>
</feature>
<evidence type="ECO:0000256" key="4">
    <source>
        <dbReference type="ARBA" id="ARBA00023002"/>
    </source>
</evidence>
<keyword evidence="6 10" id="KW-0676">Redox-active center</keyword>
<keyword evidence="5" id="KW-1015">Disulfide bond</keyword>
<dbReference type="PANTHER" id="PTHR42737:SF2">
    <property type="entry name" value="GLUTATHIONE REDUCTASE"/>
    <property type="match status" value="1"/>
</dbReference>
<keyword evidence="8" id="KW-0520">NAD</keyword>
<dbReference type="EMBL" id="CP000248">
    <property type="protein sequence ID" value="ABD26250.1"/>
    <property type="molecule type" value="Genomic_DNA"/>
</dbReference>
<proteinExistence type="inferred from homology"/>
<evidence type="ECO:0000313" key="14">
    <source>
        <dbReference type="Proteomes" id="UP000009134"/>
    </source>
</evidence>
<evidence type="ECO:0000259" key="11">
    <source>
        <dbReference type="Pfam" id="PF02852"/>
    </source>
</evidence>
<organism evidence="13 14">
    <name type="scientific">Novosphingobium aromaticivorans (strain ATCC 700278 / DSM 12444 / CCUG 56034 / CIP 105152 / NBRC 16084 / F199)</name>
    <dbReference type="NCBI Taxonomy" id="279238"/>
    <lineage>
        <taxon>Bacteria</taxon>
        <taxon>Pseudomonadati</taxon>
        <taxon>Pseudomonadota</taxon>
        <taxon>Alphaproteobacteria</taxon>
        <taxon>Sphingomonadales</taxon>
        <taxon>Sphingomonadaceae</taxon>
        <taxon>Novosphingobium</taxon>
    </lineage>
</organism>
<evidence type="ECO:0000256" key="10">
    <source>
        <dbReference type="RuleBase" id="RU003691"/>
    </source>
</evidence>
<dbReference type="eggNOG" id="COG1249">
    <property type="taxonomic scope" value="Bacteria"/>
</dbReference>
<dbReference type="Gene3D" id="3.30.390.30">
    <property type="match status" value="1"/>
</dbReference>
<keyword evidence="8" id="KW-0547">Nucleotide-binding</keyword>
<feature type="binding site" evidence="8">
    <location>
        <position position="267"/>
    </location>
    <ligand>
        <name>NAD(+)</name>
        <dbReference type="ChEBI" id="CHEBI:57540"/>
    </ligand>
</feature>
<name>Q2G7C3_NOVAD</name>
<dbReference type="GO" id="GO:0006749">
    <property type="term" value="P:glutathione metabolic process"/>
    <property type="evidence" value="ECO:0007669"/>
    <property type="project" value="TreeGrafter"/>
</dbReference>
<dbReference type="GO" id="GO:0045454">
    <property type="term" value="P:cell redox homeostasis"/>
    <property type="evidence" value="ECO:0007669"/>
    <property type="project" value="InterPro"/>
</dbReference>
<dbReference type="Pfam" id="PF02852">
    <property type="entry name" value="Pyr_redox_dim"/>
    <property type="match status" value="1"/>
</dbReference>
<dbReference type="InterPro" id="IPR046952">
    <property type="entry name" value="GSHR/TRXR-like"/>
</dbReference>
<feature type="disulfide bond" description="Redox-active" evidence="9">
    <location>
        <begin position="45"/>
        <end position="50"/>
    </location>
</feature>
<dbReference type="EC" id="1.8.1.7" evidence="13"/>
<dbReference type="PROSITE" id="PS00076">
    <property type="entry name" value="PYRIDINE_REDOX_1"/>
    <property type="match status" value="1"/>
</dbReference>
<dbReference type="InterPro" id="IPR001100">
    <property type="entry name" value="Pyr_nuc-diS_OxRdtase"/>
</dbReference>
<dbReference type="GO" id="GO:0004362">
    <property type="term" value="F:glutathione-disulfide reductase (NADPH) activity"/>
    <property type="evidence" value="ECO:0007669"/>
    <property type="project" value="UniProtKB-EC"/>
</dbReference>
<feature type="active site" description="Proton acceptor" evidence="7">
    <location>
        <position position="442"/>
    </location>
</feature>
<dbReference type="AlphaFoldDB" id="Q2G7C3"/>
<comment type="similarity">
    <text evidence="1 10">Belongs to the class-I pyridine nucleotide-disulfide oxidoreductase family.</text>
</comment>
<dbReference type="Proteomes" id="UP000009134">
    <property type="component" value="Chromosome"/>
</dbReference>
<sequence>MAEQEFDYDLFVIGAGSGGVRASRIAASHGARVAVAEEYRVGGTCVIRGCVPKKLLVYGSHFAEELQDAANYGWTVEKMSFDWPTLRDAVLKDVDRLNTAYTSTLENNKVERFLERATVTGPNTVRLGGSGREISARYILVATGAWPVMPDFPGNEHCITSNEVFHLENLPKRVVISGAGYIAMEFAGIFNALGCHVTVVNRSETILRGYDESLRDRLLQITMARGIEYKFNCPFEKVEKQADGSLQVFLAGQPDPLAADIVLVATGRLPKTDGLGLETAGIELGAQGEIPVDDHGRTACDSIYAVGDVTNRVQLTPIAIREGHAFADRVFGGKDTSVSYDCIPSAVFSQPPLAGVGLTESQARQAFGGNIKVYSSDFRPMKNIFGHRPERGLYKMIVEATSERVLGIHMIGPEAPEILQAAAIAVKAGLTKADFDATVALHPSMAEELVLMR</sequence>
<feature type="binding site" evidence="8">
    <location>
        <begin position="178"/>
        <end position="185"/>
    </location>
    <ligand>
        <name>NAD(+)</name>
        <dbReference type="ChEBI" id="CHEBI:57540"/>
    </ligand>
</feature>
<dbReference type="NCBIfam" id="NF004776">
    <property type="entry name" value="PRK06116.1"/>
    <property type="match status" value="1"/>
</dbReference>
<reference evidence="14" key="1">
    <citation type="submission" date="2006-01" db="EMBL/GenBank/DDBJ databases">
        <title>Complete sequence of Novosphingobium aromaticivorans DSM 12444.</title>
        <authorList>
            <consortium name="US DOE Joint Genome Institute"/>
            <person name="Copeland A."/>
            <person name="Lucas S."/>
            <person name="Lapidus A."/>
            <person name="Barry K."/>
            <person name="Detter J.C."/>
            <person name="Glavina T."/>
            <person name="Hammon N."/>
            <person name="Israni S."/>
            <person name="Pitluck S."/>
            <person name="Chain P."/>
            <person name="Malfatti S."/>
            <person name="Shin M."/>
            <person name="Vergez L."/>
            <person name="Schmutz J."/>
            <person name="Larimer F."/>
            <person name="Land M."/>
            <person name="Kyrpides N."/>
            <person name="Ivanova N."/>
            <person name="Fredrickson J."/>
            <person name="Balkwill D."/>
            <person name="Romine M.F."/>
            <person name="Richardson P."/>
        </authorList>
    </citation>
    <scope>NUCLEOTIDE SEQUENCE [LARGE SCALE GENOMIC DNA]</scope>
    <source>
        <strain evidence="14">ATCC 700278 / DSM 12444 / CCUG 56034 / CIP 105152 / NBRC 16084 / F199</strain>
    </source>
</reference>
<dbReference type="KEGG" id="nar:Saro_1810"/>
<dbReference type="RefSeq" id="WP_011445460.1">
    <property type="nucleotide sequence ID" value="NC_007794.1"/>
</dbReference>
<feature type="domain" description="Pyridine nucleotide-disulphide oxidoreductase dimerisation" evidence="11">
    <location>
        <begin position="343"/>
        <end position="452"/>
    </location>
</feature>
<evidence type="ECO:0000259" key="12">
    <source>
        <dbReference type="Pfam" id="PF07992"/>
    </source>
</evidence>
<dbReference type="Gene3D" id="3.50.50.60">
    <property type="entry name" value="FAD/NAD(P)-binding domain"/>
    <property type="match status" value="2"/>
</dbReference>
<dbReference type="STRING" id="279238.Saro_1810"/>
<dbReference type="GO" id="GO:0034599">
    <property type="term" value="P:cellular response to oxidative stress"/>
    <property type="evidence" value="ECO:0007669"/>
    <property type="project" value="TreeGrafter"/>
</dbReference>
<evidence type="ECO:0000256" key="9">
    <source>
        <dbReference type="PIRSR" id="PIRSR000350-4"/>
    </source>
</evidence>
<dbReference type="Pfam" id="PF07992">
    <property type="entry name" value="Pyr_redox_2"/>
    <property type="match status" value="1"/>
</dbReference>
<evidence type="ECO:0000256" key="1">
    <source>
        <dbReference type="ARBA" id="ARBA00007532"/>
    </source>
</evidence>
<keyword evidence="3 8" id="KW-0274">FAD</keyword>
<protein>
    <submittedName>
        <fullName evidence="13">NADPH-glutathione reductase</fullName>
        <ecNumber evidence="13">1.8.1.7</ecNumber>
    </submittedName>
</protein>
<dbReference type="InterPro" id="IPR004099">
    <property type="entry name" value="Pyr_nucl-diS_OxRdtase_dimer"/>
</dbReference>
<dbReference type="SUPFAM" id="SSF51905">
    <property type="entry name" value="FAD/NAD(P)-binding domain"/>
    <property type="match status" value="1"/>
</dbReference>
<evidence type="ECO:0000256" key="3">
    <source>
        <dbReference type="ARBA" id="ARBA00022827"/>
    </source>
</evidence>
<dbReference type="GO" id="GO:0005829">
    <property type="term" value="C:cytosol"/>
    <property type="evidence" value="ECO:0007669"/>
    <property type="project" value="TreeGrafter"/>
</dbReference>
<accession>Q2G7C3</accession>
<keyword evidence="2 10" id="KW-0285">Flavoprotein</keyword>
<dbReference type="SUPFAM" id="SSF55424">
    <property type="entry name" value="FAD/NAD-linked reductases, dimerisation (C-terminal) domain"/>
    <property type="match status" value="1"/>
</dbReference>
<evidence type="ECO:0000256" key="5">
    <source>
        <dbReference type="ARBA" id="ARBA00023157"/>
    </source>
</evidence>
<dbReference type="InterPro" id="IPR012999">
    <property type="entry name" value="Pyr_OxRdtase_I_AS"/>
</dbReference>
<dbReference type="PRINTS" id="PR00368">
    <property type="entry name" value="FADPNR"/>
</dbReference>
<evidence type="ECO:0000256" key="2">
    <source>
        <dbReference type="ARBA" id="ARBA00022630"/>
    </source>
</evidence>
<dbReference type="PANTHER" id="PTHR42737">
    <property type="entry name" value="GLUTATHIONE REDUCTASE"/>
    <property type="match status" value="1"/>
</dbReference>
<dbReference type="InterPro" id="IPR016156">
    <property type="entry name" value="FAD/NAD-linked_Rdtase_dimer_sf"/>
</dbReference>
<dbReference type="GO" id="GO:0050660">
    <property type="term" value="F:flavin adenine dinucleotide binding"/>
    <property type="evidence" value="ECO:0007669"/>
    <property type="project" value="InterPro"/>
</dbReference>
<evidence type="ECO:0000256" key="7">
    <source>
        <dbReference type="PIRSR" id="PIRSR000350-2"/>
    </source>
</evidence>
<evidence type="ECO:0000256" key="6">
    <source>
        <dbReference type="ARBA" id="ARBA00023284"/>
    </source>
</evidence>